<evidence type="ECO:0000313" key="2">
    <source>
        <dbReference type="Proteomes" id="UP000828251"/>
    </source>
</evidence>
<gene>
    <name evidence="1" type="ORF">J1N35_011074</name>
</gene>
<comment type="caution">
    <text evidence="1">The sequence shown here is derived from an EMBL/GenBank/DDBJ whole genome shotgun (WGS) entry which is preliminary data.</text>
</comment>
<protein>
    <submittedName>
        <fullName evidence="1">Uncharacterized protein</fullName>
    </submittedName>
</protein>
<organism evidence="1 2">
    <name type="scientific">Gossypium stocksii</name>
    <dbReference type="NCBI Taxonomy" id="47602"/>
    <lineage>
        <taxon>Eukaryota</taxon>
        <taxon>Viridiplantae</taxon>
        <taxon>Streptophyta</taxon>
        <taxon>Embryophyta</taxon>
        <taxon>Tracheophyta</taxon>
        <taxon>Spermatophyta</taxon>
        <taxon>Magnoliopsida</taxon>
        <taxon>eudicotyledons</taxon>
        <taxon>Gunneridae</taxon>
        <taxon>Pentapetalae</taxon>
        <taxon>rosids</taxon>
        <taxon>malvids</taxon>
        <taxon>Malvales</taxon>
        <taxon>Malvaceae</taxon>
        <taxon>Malvoideae</taxon>
        <taxon>Gossypium</taxon>
    </lineage>
</organism>
<dbReference type="Proteomes" id="UP000828251">
    <property type="component" value="Unassembled WGS sequence"/>
</dbReference>
<accession>A0A9D3W1K4</accession>
<keyword evidence="2" id="KW-1185">Reference proteome</keyword>
<reference evidence="1 2" key="1">
    <citation type="journal article" date="2021" name="Plant Biotechnol. J.">
        <title>Multi-omics assisted identification of the key and species-specific regulatory components of drought-tolerant mechanisms in Gossypium stocksii.</title>
        <authorList>
            <person name="Yu D."/>
            <person name="Ke L."/>
            <person name="Zhang D."/>
            <person name="Wu Y."/>
            <person name="Sun Y."/>
            <person name="Mei J."/>
            <person name="Sun J."/>
            <person name="Sun Y."/>
        </authorList>
    </citation>
    <scope>NUCLEOTIDE SEQUENCE [LARGE SCALE GENOMIC DNA]</scope>
    <source>
        <strain evidence="2">cv. E1</strain>
        <tissue evidence="1">Leaf</tissue>
    </source>
</reference>
<evidence type="ECO:0000313" key="1">
    <source>
        <dbReference type="EMBL" id="KAH1107306.1"/>
    </source>
</evidence>
<proteinExistence type="predicted"/>
<sequence>MEEDSVFADVISSIIDGDGTTVPFVAGGDVNMAPFVEEDVASTTDDANLDVNGGNDDVLSCDSSPISLDLTAGSFTLANYSGGRSSSPVSLEITTGSFALANYFEGYDFSPMSLDLTARSFALGNYSKAVALRFSLLASLDLIVRSFDLANCFGG</sequence>
<dbReference type="AlphaFoldDB" id="A0A9D3W1K4"/>
<name>A0A9D3W1K4_9ROSI</name>
<dbReference type="EMBL" id="JAIQCV010000004">
    <property type="protein sequence ID" value="KAH1107306.1"/>
    <property type="molecule type" value="Genomic_DNA"/>
</dbReference>